<gene>
    <name evidence="1" type="ORF">CMESO_509</name>
</gene>
<dbReference type="Proteomes" id="UP000243348">
    <property type="component" value="Nucleomorph 3"/>
</dbReference>
<dbReference type="EMBL" id="CP003682">
    <property type="protein sequence ID" value="AFP65653.1"/>
    <property type="molecule type" value="Genomic_DNA"/>
</dbReference>
<sequence length="201" mass="24136">MLLEKVLRIQDKKFFFFLFLKKNSEKNKKAITKIKRVFNENGISGLEKKKLKFKFKKKKKISKKPILNLIKKQKCQNYAYQSKLNFEEFLIFKHFKSTKIFSNFTEFSKIDLESISTQKKIEILNCNIKKNFSVFDLKKIIHKRIFYTQRKLKCHFKFDLKIGWNLKRSNFCFLFGNFFVRSSTKGAILTGSPIFFLSKNF</sequence>
<reference evidence="1 2" key="1">
    <citation type="journal article" date="2012" name="Genome Biol. Evol.">
        <title>Nucleomorph genome sequence of the cryptophyte alga Chroomonas mesostigmatica CCMP1168 reveals lineage-specific gene loss and genome complexity.</title>
        <authorList>
            <person name="Moore C.E."/>
            <person name="Curtis B."/>
            <person name="Mills T."/>
            <person name="Tanifuji G."/>
            <person name="Archibald J.M."/>
        </authorList>
    </citation>
    <scope>NUCLEOTIDE SEQUENCE [LARGE SCALE GENOMIC DNA]</scope>
    <source>
        <strain evidence="1 2">CCMP1168</strain>
    </source>
</reference>
<name>J7G8T0_9CRYP</name>
<dbReference type="AlphaFoldDB" id="J7G8T0"/>
<keyword evidence="1" id="KW-0542">Nucleomorph</keyword>
<evidence type="ECO:0000313" key="2">
    <source>
        <dbReference type="Proteomes" id="UP000243348"/>
    </source>
</evidence>
<organism evidence="1 2">
    <name type="scientific">Chroomonas mesostigmatica CCMP1168</name>
    <dbReference type="NCBI Taxonomy" id="1195612"/>
    <lineage>
        <taxon>Eukaryota</taxon>
        <taxon>Cryptophyceae</taxon>
        <taxon>Pyrenomonadales</taxon>
        <taxon>Chroomonadaceae</taxon>
        <taxon>Chroomonas</taxon>
    </lineage>
</organism>
<protein>
    <submittedName>
        <fullName evidence="1">Uncharacterized protein</fullName>
    </submittedName>
</protein>
<accession>J7G8T0</accession>
<geneLocation type="nucleomorph" evidence="1"/>
<evidence type="ECO:0000313" key="1">
    <source>
        <dbReference type="EMBL" id="AFP65653.1"/>
    </source>
</evidence>
<proteinExistence type="predicted"/>